<comment type="similarity">
    <text evidence="1">Belongs to the peptidase M20A family.</text>
</comment>
<dbReference type="GO" id="GO:0046872">
    <property type="term" value="F:metal ion binding"/>
    <property type="evidence" value="ECO:0007669"/>
    <property type="project" value="UniProtKB-KW"/>
</dbReference>
<keyword evidence="3 6" id="KW-0479">Metal-binding</keyword>
<dbReference type="SUPFAM" id="SSF55031">
    <property type="entry name" value="Bacterial exopeptidase dimerisation domain"/>
    <property type="match status" value="1"/>
</dbReference>
<dbReference type="Proteomes" id="UP001210925">
    <property type="component" value="Unassembled WGS sequence"/>
</dbReference>
<proteinExistence type="inferred from homology"/>
<dbReference type="Pfam" id="PF01546">
    <property type="entry name" value="Peptidase_M20"/>
    <property type="match status" value="1"/>
</dbReference>
<keyword evidence="4 6" id="KW-0862">Zinc</keyword>
<dbReference type="AlphaFoldDB" id="A0AAD5UDP4"/>
<gene>
    <name evidence="8" type="primary">ACY1</name>
    <name evidence="8" type="ORF">HK103_001889</name>
</gene>
<accession>A0AAD5UDP4</accession>
<evidence type="ECO:0000256" key="6">
    <source>
        <dbReference type="PIRSR" id="PIRSR036696-2"/>
    </source>
</evidence>
<organism evidence="8 9">
    <name type="scientific">Boothiomyces macroporosus</name>
    <dbReference type="NCBI Taxonomy" id="261099"/>
    <lineage>
        <taxon>Eukaryota</taxon>
        <taxon>Fungi</taxon>
        <taxon>Fungi incertae sedis</taxon>
        <taxon>Chytridiomycota</taxon>
        <taxon>Chytridiomycota incertae sedis</taxon>
        <taxon>Chytridiomycetes</taxon>
        <taxon>Rhizophydiales</taxon>
        <taxon>Terramycetaceae</taxon>
        <taxon>Boothiomyces</taxon>
    </lineage>
</organism>
<evidence type="ECO:0000256" key="4">
    <source>
        <dbReference type="ARBA" id="ARBA00022833"/>
    </source>
</evidence>
<dbReference type="PANTHER" id="PTHR45892">
    <property type="entry name" value="AMINOACYLASE-1"/>
    <property type="match status" value="1"/>
</dbReference>
<feature type="binding site" evidence="6">
    <location>
        <position position="115"/>
    </location>
    <ligand>
        <name>Zn(2+)</name>
        <dbReference type="ChEBI" id="CHEBI:29105"/>
        <label>1</label>
    </ligand>
</feature>
<evidence type="ECO:0000313" key="8">
    <source>
        <dbReference type="EMBL" id="KAJ3252014.1"/>
    </source>
</evidence>
<dbReference type="GO" id="GO:0004046">
    <property type="term" value="F:aminoacylase activity"/>
    <property type="evidence" value="ECO:0007669"/>
    <property type="project" value="InterPro"/>
</dbReference>
<name>A0AAD5UDP4_9FUNG</name>
<feature type="binding site" evidence="6">
    <location>
        <position position="377"/>
    </location>
    <ligand>
        <name>Zn(2+)</name>
        <dbReference type="ChEBI" id="CHEBI:29105"/>
        <label>2</label>
    </ligand>
</feature>
<dbReference type="InterPro" id="IPR036264">
    <property type="entry name" value="Bact_exopeptidase_dim_dom"/>
</dbReference>
<dbReference type="InterPro" id="IPR011650">
    <property type="entry name" value="Peptidase_M20_dimer"/>
</dbReference>
<dbReference type="Gene3D" id="3.40.630.10">
    <property type="entry name" value="Zn peptidases"/>
    <property type="match status" value="1"/>
</dbReference>
<protein>
    <submittedName>
        <fullName evidence="8">Adenylate cyclase</fullName>
    </submittedName>
</protein>
<feature type="binding site" evidence="6">
    <location>
        <position position="82"/>
    </location>
    <ligand>
        <name>Zn(2+)</name>
        <dbReference type="ChEBI" id="CHEBI:29105"/>
        <label>1</label>
    </ligand>
</feature>
<dbReference type="InterPro" id="IPR010159">
    <property type="entry name" value="N-acyl_aa_amidohydrolase"/>
</dbReference>
<feature type="active site" description="Proton acceptor" evidence="5">
    <location>
        <position position="149"/>
    </location>
</feature>
<reference evidence="8" key="1">
    <citation type="submission" date="2020-05" db="EMBL/GenBank/DDBJ databases">
        <title>Phylogenomic resolution of chytrid fungi.</title>
        <authorList>
            <person name="Stajich J.E."/>
            <person name="Amses K."/>
            <person name="Simmons R."/>
            <person name="Seto K."/>
            <person name="Myers J."/>
            <person name="Bonds A."/>
            <person name="Quandt C.A."/>
            <person name="Barry K."/>
            <person name="Liu P."/>
            <person name="Grigoriev I."/>
            <person name="Longcore J.E."/>
            <person name="James T.Y."/>
        </authorList>
    </citation>
    <scope>NUCLEOTIDE SEQUENCE</scope>
    <source>
        <strain evidence="8">PLAUS21</strain>
    </source>
</reference>
<comment type="cofactor">
    <cofactor evidence="6">
        <name>Zn(2+)</name>
        <dbReference type="ChEBI" id="CHEBI:29105"/>
    </cofactor>
    <text evidence="6">Binds 2 Zn(2+) ions per subunit.</text>
</comment>
<comment type="caution">
    <text evidence="8">The sequence shown here is derived from an EMBL/GenBank/DDBJ whole genome shotgun (WGS) entry which is preliminary data.</text>
</comment>
<dbReference type="SUPFAM" id="SSF53187">
    <property type="entry name" value="Zn-dependent exopeptidases"/>
    <property type="match status" value="1"/>
</dbReference>
<dbReference type="PIRSF" id="PIRSF036696">
    <property type="entry name" value="ACY-1"/>
    <property type="match status" value="1"/>
</dbReference>
<dbReference type="NCBIfam" id="TIGR01880">
    <property type="entry name" value="Ac-peptdase-euk"/>
    <property type="match status" value="1"/>
</dbReference>
<dbReference type="FunFam" id="3.40.630.10:FF:000019">
    <property type="entry name" value="Aminoacylase 1"/>
    <property type="match status" value="1"/>
</dbReference>
<evidence type="ECO:0000256" key="3">
    <source>
        <dbReference type="ARBA" id="ARBA00022723"/>
    </source>
</evidence>
<feature type="binding site" evidence="6">
    <location>
        <position position="150"/>
    </location>
    <ligand>
        <name>Zn(2+)</name>
        <dbReference type="ChEBI" id="CHEBI:29105"/>
        <label>2</label>
    </ligand>
</feature>
<feature type="active site" evidence="5">
    <location>
        <position position="84"/>
    </location>
</feature>
<dbReference type="InterPro" id="IPR002933">
    <property type="entry name" value="Peptidase_M20"/>
</dbReference>
<dbReference type="InterPro" id="IPR052083">
    <property type="entry name" value="Aminoacylase-1_M20A"/>
</dbReference>
<evidence type="ECO:0000256" key="2">
    <source>
        <dbReference type="ARBA" id="ARBA00022490"/>
    </source>
</evidence>
<feature type="binding site" evidence="6">
    <location>
        <position position="115"/>
    </location>
    <ligand>
        <name>Zn(2+)</name>
        <dbReference type="ChEBI" id="CHEBI:29105"/>
        <label>2</label>
    </ligand>
</feature>
<feature type="domain" description="Peptidase M20 dimerisation" evidence="7">
    <location>
        <begin position="190"/>
        <end position="307"/>
    </location>
</feature>
<dbReference type="Gene3D" id="3.30.70.360">
    <property type="match status" value="1"/>
</dbReference>
<keyword evidence="9" id="KW-1185">Reference proteome</keyword>
<evidence type="ECO:0000259" key="7">
    <source>
        <dbReference type="Pfam" id="PF07687"/>
    </source>
</evidence>
<evidence type="ECO:0000256" key="5">
    <source>
        <dbReference type="PIRSR" id="PIRSR036696-1"/>
    </source>
</evidence>
<sequence>MSPQSKKAKVEDIAVTRFREYLRIKTVQPTPDYAGCTAFLTKYAKELNLECKVVELVKGKPLVIMTWKGTDPSQKSLILNSHTDVVPVSEEHWDNPPFEAVKLDNGDIVARGAQDMKCVGIWYMEAIRKLQQQNKKLKRTLHLTWVPDEEIGGHDGMMVFVKSKEFKELNAGFALDEGLANEKNAFKLYYGERSPWWLTLIAKGNAGHGSKFIEPSATYRLLKTLDKFLAFRDSEQKRLEFELSHDGKPITLGDVTTTNVTILKAGVQHNVVHEEAQAGVDIRIAPTVNHKEFEQMVKEWCAEYDVEMKTVQKFDGAPSTILSEHKEWQVVQSVAKKHKVDIEPEIFPAATDSRFLRQIGVPAFGISAIKNTPVLLHDHNEYLNENVFLEGVSFYVDLISGMANL</sequence>
<dbReference type="EMBL" id="JADGKB010000158">
    <property type="protein sequence ID" value="KAJ3252014.1"/>
    <property type="molecule type" value="Genomic_DNA"/>
</dbReference>
<evidence type="ECO:0000313" key="9">
    <source>
        <dbReference type="Proteomes" id="UP001210925"/>
    </source>
</evidence>
<dbReference type="GO" id="GO:0006520">
    <property type="term" value="P:amino acid metabolic process"/>
    <property type="evidence" value="ECO:0007669"/>
    <property type="project" value="InterPro"/>
</dbReference>
<dbReference type="Pfam" id="PF07687">
    <property type="entry name" value="M20_dimer"/>
    <property type="match status" value="1"/>
</dbReference>
<evidence type="ECO:0000256" key="1">
    <source>
        <dbReference type="ARBA" id="ARBA00006247"/>
    </source>
</evidence>
<feature type="binding site" evidence="6">
    <location>
        <position position="177"/>
    </location>
    <ligand>
        <name>Zn(2+)</name>
        <dbReference type="ChEBI" id="CHEBI:29105"/>
        <label>1</label>
    </ligand>
</feature>
<dbReference type="GO" id="GO:0005737">
    <property type="term" value="C:cytoplasm"/>
    <property type="evidence" value="ECO:0007669"/>
    <property type="project" value="InterPro"/>
</dbReference>
<dbReference type="PANTHER" id="PTHR45892:SF1">
    <property type="entry name" value="AMINOACYLASE-1"/>
    <property type="match status" value="1"/>
</dbReference>
<keyword evidence="2" id="KW-0963">Cytoplasm</keyword>
<dbReference type="Gene3D" id="1.10.150.900">
    <property type="match status" value="1"/>
</dbReference>